<dbReference type="CDD" id="cd21117">
    <property type="entry name" value="Twitch_MoaA"/>
    <property type="match status" value="1"/>
</dbReference>
<dbReference type="Gene3D" id="3.20.20.70">
    <property type="entry name" value="Aldolase class I"/>
    <property type="match status" value="1"/>
</dbReference>
<feature type="binding site" evidence="12">
    <location>
        <position position="333"/>
    </location>
    <ligand>
        <name>[4Fe-4S] cluster</name>
        <dbReference type="ChEBI" id="CHEBI:49883"/>
        <label>2</label>
        <note>4Fe-4S-substrate</note>
    </ligand>
</feature>
<dbReference type="InterPro" id="IPR013785">
    <property type="entry name" value="Aldolase_TIM"/>
</dbReference>
<organism evidence="15 16">
    <name type="scientific">Curtobacterium herbarum</name>
    <dbReference type="NCBI Taxonomy" id="150122"/>
    <lineage>
        <taxon>Bacteria</taxon>
        <taxon>Bacillati</taxon>
        <taxon>Actinomycetota</taxon>
        <taxon>Actinomycetes</taxon>
        <taxon>Micrococcales</taxon>
        <taxon>Microbacteriaceae</taxon>
        <taxon>Curtobacterium</taxon>
    </lineage>
</organism>
<evidence type="ECO:0000256" key="10">
    <source>
        <dbReference type="ARBA" id="ARBA00023239"/>
    </source>
</evidence>
<evidence type="ECO:0000256" key="4">
    <source>
        <dbReference type="ARBA" id="ARBA00022723"/>
    </source>
</evidence>
<dbReference type="PROSITE" id="PS01305">
    <property type="entry name" value="MOAA_NIFB_PQQE"/>
    <property type="match status" value="1"/>
</dbReference>
<feature type="binding site" evidence="12">
    <location>
        <position position="350"/>
    </location>
    <ligand>
        <name>[4Fe-4S] cluster</name>
        <dbReference type="ChEBI" id="CHEBI:49883"/>
        <label>2</label>
        <note>4Fe-4S-substrate</note>
    </ligand>
</feature>
<dbReference type="SFLD" id="SFLDS00029">
    <property type="entry name" value="Radical_SAM"/>
    <property type="match status" value="1"/>
</dbReference>
<dbReference type="SFLD" id="SFLDG01386">
    <property type="entry name" value="main_SPASM_domain-containing"/>
    <property type="match status" value="1"/>
</dbReference>
<dbReference type="EMBL" id="BAAAJX010000016">
    <property type="protein sequence ID" value="GAA1494512.1"/>
    <property type="molecule type" value="Genomic_DNA"/>
</dbReference>
<feature type="binding site" evidence="12">
    <location>
        <position position="194"/>
    </location>
    <ligand>
        <name>S-adenosyl-L-methionine</name>
        <dbReference type="ChEBI" id="CHEBI:59789"/>
    </ligand>
</feature>
<dbReference type="NCBIfam" id="TIGR02666">
    <property type="entry name" value="moaA"/>
    <property type="match status" value="1"/>
</dbReference>
<comment type="caution">
    <text evidence="15">The sequence shown here is derived from an EMBL/GenBank/DDBJ whole genome shotgun (WGS) entry which is preliminary data.</text>
</comment>
<dbReference type="InterPro" id="IPR006638">
    <property type="entry name" value="Elp3/MiaA/NifB-like_rSAM"/>
</dbReference>
<feature type="binding site" evidence="12">
    <location>
        <position position="95"/>
    </location>
    <ligand>
        <name>[4Fe-4S] cluster</name>
        <dbReference type="ChEBI" id="CHEBI:49883"/>
        <label>1</label>
        <note>4Fe-4S-S-AdoMet</note>
    </ligand>
</feature>
<comment type="cofactor">
    <cofactor evidence="12">
        <name>[4Fe-4S] cluster</name>
        <dbReference type="ChEBI" id="CHEBI:49883"/>
    </cofactor>
    <text evidence="12">Binds 2 [4Fe-4S] clusters. Binds 1 [4Fe-4S] cluster coordinated with 3 cysteines and an exchangeable S-adenosyl-L-methionine and 1 [4Fe-4S] cluster coordinated with 3 cysteines and the GTP-derived substrate.</text>
</comment>
<evidence type="ECO:0000256" key="6">
    <source>
        <dbReference type="ARBA" id="ARBA00023004"/>
    </source>
</evidence>
<evidence type="ECO:0000313" key="16">
    <source>
        <dbReference type="Proteomes" id="UP001501742"/>
    </source>
</evidence>
<dbReference type="SMART" id="SM00729">
    <property type="entry name" value="Elp3"/>
    <property type="match status" value="1"/>
</dbReference>
<dbReference type="Pfam" id="PF06463">
    <property type="entry name" value="Mob_synth_C"/>
    <property type="match status" value="1"/>
</dbReference>
<keyword evidence="9 12" id="KW-0501">Molybdenum cofactor biosynthesis</keyword>
<feature type="binding site" evidence="12">
    <location>
        <position position="143"/>
    </location>
    <ligand>
        <name>S-adenosyl-L-methionine</name>
        <dbReference type="ChEBI" id="CHEBI:59789"/>
    </ligand>
</feature>
<evidence type="ECO:0000256" key="7">
    <source>
        <dbReference type="ARBA" id="ARBA00023014"/>
    </source>
</evidence>
<evidence type="ECO:0000256" key="13">
    <source>
        <dbReference type="SAM" id="MobiDB-lite"/>
    </source>
</evidence>
<feature type="binding site" evidence="12">
    <location>
        <begin position="338"/>
        <end position="340"/>
    </location>
    <ligand>
        <name>GTP</name>
        <dbReference type="ChEBI" id="CHEBI:37565"/>
    </ligand>
</feature>
<dbReference type="SFLD" id="SFLDG01067">
    <property type="entry name" value="SPASM/twitch_domain_containing"/>
    <property type="match status" value="1"/>
</dbReference>
<feature type="compositionally biased region" description="Polar residues" evidence="13">
    <location>
        <begin position="1"/>
        <end position="12"/>
    </location>
</feature>
<proteinExistence type="inferred from homology"/>
<dbReference type="InterPro" id="IPR040064">
    <property type="entry name" value="MoaA-like"/>
</dbReference>
<dbReference type="InterPro" id="IPR010505">
    <property type="entry name" value="MoaA_twitch"/>
</dbReference>
<dbReference type="InterPro" id="IPR007197">
    <property type="entry name" value="rSAM"/>
</dbReference>
<dbReference type="EC" id="4.1.99.22" evidence="1 12"/>
<dbReference type="SUPFAM" id="SSF102114">
    <property type="entry name" value="Radical SAM enzymes"/>
    <property type="match status" value="1"/>
</dbReference>
<evidence type="ECO:0000259" key="14">
    <source>
        <dbReference type="PROSITE" id="PS51918"/>
    </source>
</evidence>
<dbReference type="Proteomes" id="UP001501742">
    <property type="component" value="Unassembled WGS sequence"/>
</dbReference>
<dbReference type="HAMAP" id="MF_01225_B">
    <property type="entry name" value="MoaA_B"/>
    <property type="match status" value="1"/>
</dbReference>
<feature type="binding site" evidence="12">
    <location>
        <position position="101"/>
    </location>
    <ligand>
        <name>S-adenosyl-L-methionine</name>
        <dbReference type="ChEBI" id="CHEBI:59789"/>
    </ligand>
</feature>
<sequence length="406" mass="43417">MPAQMLPSTGQMPPTSGQSTSGQSTSGQPQSTTGQASPGQLLPTSDLMRRVHPEAPAPGPLDRTDLPPRPAGDPGLVDRFGRYAVDLRVSLTERCNLRCTYCMPAEGLPFAPDAALMSADEIARLVGLGAEQLGIRKVRFTGGEPLLRKDLVDVIARSAASHPDLELSLTTNAIGLAGRAAALRAAGLHRLNVSLDTVDPDVFAEVTRRPFLDRVLEGIAAAADAGLGVKVNAVLMRGVNDHLASELLAWCLERGHELRFIEQMPLDPGHAWDASTMITAVQIREILSVDHELTPDEAPRNGAPAERYRVRSRATGQDLGTVGIIASITESFCADCTRTRLTADGHVRSCLFSDDEVDLLGPLRAGADDGVVLDRWRRAMWAKPRDHGDDSDGFVHPTRGMSAIGG</sequence>
<comment type="function">
    <text evidence="12">Catalyzes the cyclization of GTP to (8S)-3',8-cyclo-7,8-dihydroguanosine 5'-triphosphate.</text>
</comment>
<comment type="similarity">
    <text evidence="12">Belongs to the radical SAM superfamily. MoaA family.</text>
</comment>
<accession>A0ABN1ZFY5</accession>
<dbReference type="InterPro" id="IPR000385">
    <property type="entry name" value="MoaA_NifB_PqqE_Fe-S-bd_CS"/>
</dbReference>
<dbReference type="PROSITE" id="PS51918">
    <property type="entry name" value="RADICAL_SAM"/>
    <property type="match status" value="1"/>
</dbReference>
<feature type="binding site" evidence="12">
    <location>
        <position position="230"/>
    </location>
    <ligand>
        <name>GTP</name>
        <dbReference type="ChEBI" id="CHEBI:37565"/>
    </ligand>
</feature>
<dbReference type="InterPro" id="IPR058240">
    <property type="entry name" value="rSAM_sf"/>
</dbReference>
<keyword evidence="6 12" id="KW-0408">Iron</keyword>
<keyword evidence="5 12" id="KW-0547">Nucleotide-binding</keyword>
<feature type="domain" description="Radical SAM core" evidence="14">
    <location>
        <begin position="79"/>
        <end position="304"/>
    </location>
</feature>
<evidence type="ECO:0000256" key="3">
    <source>
        <dbReference type="ARBA" id="ARBA00022691"/>
    </source>
</evidence>
<gene>
    <name evidence="12 15" type="primary">moaA</name>
    <name evidence="15" type="ORF">GCM10009627_28580</name>
</gene>
<keyword evidence="8 12" id="KW-0342">GTP-binding</keyword>
<feature type="binding site" evidence="12">
    <location>
        <position position="170"/>
    </location>
    <ligand>
        <name>GTP</name>
        <dbReference type="ChEBI" id="CHEBI:37565"/>
    </ligand>
</feature>
<reference evidence="15 16" key="1">
    <citation type="journal article" date="2019" name="Int. J. Syst. Evol. Microbiol.">
        <title>The Global Catalogue of Microorganisms (GCM) 10K type strain sequencing project: providing services to taxonomists for standard genome sequencing and annotation.</title>
        <authorList>
            <consortium name="The Broad Institute Genomics Platform"/>
            <consortium name="The Broad Institute Genome Sequencing Center for Infectious Disease"/>
            <person name="Wu L."/>
            <person name="Ma J."/>
        </authorList>
    </citation>
    <scope>NUCLEOTIDE SEQUENCE [LARGE SCALE GENOMIC DNA]</scope>
    <source>
        <strain evidence="15 16">JCM 12140</strain>
    </source>
</reference>
<feature type="binding site" evidence="12">
    <location>
        <position position="336"/>
    </location>
    <ligand>
        <name>[4Fe-4S] cluster</name>
        <dbReference type="ChEBI" id="CHEBI:49883"/>
        <label>2</label>
        <note>4Fe-4S-substrate</note>
    </ligand>
</feature>
<dbReference type="Pfam" id="PF04055">
    <property type="entry name" value="Radical_SAM"/>
    <property type="match status" value="1"/>
</dbReference>
<comment type="catalytic activity">
    <reaction evidence="11 12">
        <text>GTP + AH2 + S-adenosyl-L-methionine = (8S)-3',8-cyclo-7,8-dihydroguanosine 5'-triphosphate + 5'-deoxyadenosine + L-methionine + A + H(+)</text>
        <dbReference type="Rhea" id="RHEA:49576"/>
        <dbReference type="ChEBI" id="CHEBI:13193"/>
        <dbReference type="ChEBI" id="CHEBI:15378"/>
        <dbReference type="ChEBI" id="CHEBI:17319"/>
        <dbReference type="ChEBI" id="CHEBI:17499"/>
        <dbReference type="ChEBI" id="CHEBI:37565"/>
        <dbReference type="ChEBI" id="CHEBI:57844"/>
        <dbReference type="ChEBI" id="CHEBI:59789"/>
        <dbReference type="ChEBI" id="CHEBI:131766"/>
        <dbReference type="EC" id="4.1.99.22"/>
    </reaction>
</comment>
<feature type="binding site" evidence="12">
    <location>
        <position position="264"/>
    </location>
    <ligand>
        <name>S-adenosyl-L-methionine</name>
        <dbReference type="ChEBI" id="CHEBI:59789"/>
    </ligand>
</feature>
<feature type="binding site" evidence="12">
    <location>
        <position position="139"/>
    </location>
    <ligand>
        <name>GTP</name>
        <dbReference type="ChEBI" id="CHEBI:37565"/>
    </ligand>
</feature>
<keyword evidence="10 12" id="KW-0456">Lyase</keyword>
<name>A0ABN1ZFY5_9MICO</name>
<evidence type="ECO:0000256" key="1">
    <source>
        <dbReference type="ARBA" id="ARBA00012167"/>
    </source>
</evidence>
<dbReference type="SFLD" id="SFLDG01383">
    <property type="entry name" value="cyclic_pyranopterin_phosphate"/>
    <property type="match status" value="1"/>
</dbReference>
<evidence type="ECO:0000256" key="2">
    <source>
        <dbReference type="ARBA" id="ARBA00022485"/>
    </source>
</evidence>
<feature type="binding site" evidence="12">
    <location>
        <position position="99"/>
    </location>
    <ligand>
        <name>[4Fe-4S] cluster</name>
        <dbReference type="ChEBI" id="CHEBI:49883"/>
        <label>1</label>
        <note>4Fe-4S-S-AdoMet</note>
    </ligand>
</feature>
<dbReference type="PANTHER" id="PTHR22960">
    <property type="entry name" value="MOLYBDOPTERIN COFACTOR SYNTHESIS PROTEIN A"/>
    <property type="match status" value="1"/>
</dbReference>
<evidence type="ECO:0000313" key="15">
    <source>
        <dbReference type="EMBL" id="GAA1494512.1"/>
    </source>
</evidence>
<evidence type="ECO:0000256" key="5">
    <source>
        <dbReference type="ARBA" id="ARBA00022741"/>
    </source>
</evidence>
<dbReference type="PANTHER" id="PTHR22960:SF0">
    <property type="entry name" value="MOLYBDENUM COFACTOR BIOSYNTHESIS PROTEIN 1"/>
    <property type="match status" value="1"/>
</dbReference>
<evidence type="ECO:0000256" key="8">
    <source>
        <dbReference type="ARBA" id="ARBA00023134"/>
    </source>
</evidence>
<dbReference type="InterPro" id="IPR013483">
    <property type="entry name" value="MoaA"/>
</dbReference>
<keyword evidence="4 12" id="KW-0479">Metal-binding</keyword>
<keyword evidence="16" id="KW-1185">Reference proteome</keyword>
<evidence type="ECO:0000256" key="11">
    <source>
        <dbReference type="ARBA" id="ARBA00048697"/>
    </source>
</evidence>
<feature type="binding site" evidence="12">
    <location>
        <position position="102"/>
    </location>
    <ligand>
        <name>[4Fe-4S] cluster</name>
        <dbReference type="ChEBI" id="CHEBI:49883"/>
        <label>1</label>
        <note>4Fe-4S-S-AdoMet</note>
    </ligand>
</feature>
<evidence type="ECO:0000256" key="12">
    <source>
        <dbReference type="HAMAP-Rule" id="MF_01225"/>
    </source>
</evidence>
<protein>
    <recommendedName>
        <fullName evidence="1 12">GTP 3',8-cyclase</fullName>
        <ecNumber evidence="1 12">4.1.99.22</ecNumber>
    </recommendedName>
    <alternativeName>
        <fullName evidence="12">Molybdenum cofactor biosynthesis protein A</fullName>
    </alternativeName>
</protein>
<keyword evidence="3 12" id="KW-0949">S-adenosyl-L-methionine</keyword>
<keyword evidence="7 12" id="KW-0411">Iron-sulfur</keyword>
<comment type="pathway">
    <text evidence="12">Cofactor biosynthesis; molybdopterin biosynthesis.</text>
</comment>
<evidence type="ECO:0000256" key="9">
    <source>
        <dbReference type="ARBA" id="ARBA00023150"/>
    </source>
</evidence>
<feature type="region of interest" description="Disordered" evidence="13">
    <location>
        <begin position="1"/>
        <end position="76"/>
    </location>
</feature>
<dbReference type="InterPro" id="IPR050105">
    <property type="entry name" value="MoCo_biosynth_MoaA/MoaC"/>
</dbReference>
<comment type="subunit">
    <text evidence="12">Monomer and homodimer.</text>
</comment>
<feature type="compositionally biased region" description="Low complexity" evidence="13">
    <location>
        <begin position="13"/>
        <end position="35"/>
    </location>
</feature>
<dbReference type="CDD" id="cd01335">
    <property type="entry name" value="Radical_SAM"/>
    <property type="match status" value="1"/>
</dbReference>
<keyword evidence="2 12" id="KW-0004">4Fe-4S</keyword>
<feature type="region of interest" description="Disordered" evidence="13">
    <location>
        <begin position="385"/>
        <end position="406"/>
    </location>
</feature>
<feature type="binding site" evidence="12">
    <location>
        <position position="88"/>
    </location>
    <ligand>
        <name>GTP</name>
        <dbReference type="ChEBI" id="CHEBI:37565"/>
    </ligand>
</feature>